<dbReference type="GO" id="GO:0006096">
    <property type="term" value="P:glycolytic process"/>
    <property type="evidence" value="ECO:0007669"/>
    <property type="project" value="UniProtKB-KW"/>
</dbReference>
<dbReference type="GO" id="GO:0006006">
    <property type="term" value="P:glucose metabolic process"/>
    <property type="evidence" value="ECO:0007669"/>
    <property type="project" value="TreeGrafter"/>
</dbReference>
<evidence type="ECO:0000256" key="6">
    <source>
        <dbReference type="ARBA" id="ARBA00022777"/>
    </source>
</evidence>
<organism evidence="15 16">
    <name type="scientific">Nezara viridula</name>
    <name type="common">Southern green stink bug</name>
    <name type="synonym">Cimex viridulus</name>
    <dbReference type="NCBI Taxonomy" id="85310"/>
    <lineage>
        <taxon>Eukaryota</taxon>
        <taxon>Metazoa</taxon>
        <taxon>Ecdysozoa</taxon>
        <taxon>Arthropoda</taxon>
        <taxon>Hexapoda</taxon>
        <taxon>Insecta</taxon>
        <taxon>Pterygota</taxon>
        <taxon>Neoptera</taxon>
        <taxon>Paraneoptera</taxon>
        <taxon>Hemiptera</taxon>
        <taxon>Heteroptera</taxon>
        <taxon>Panheteroptera</taxon>
        <taxon>Pentatomomorpha</taxon>
        <taxon>Pentatomoidea</taxon>
        <taxon>Pentatomidae</taxon>
        <taxon>Pentatominae</taxon>
        <taxon>Nezara</taxon>
    </lineage>
</organism>
<protein>
    <recommendedName>
        <fullName evidence="12">Phosphotransferase</fullName>
        <ecNumber evidence="12">2.7.1.-</ecNumber>
    </recommendedName>
</protein>
<keyword evidence="4 12" id="KW-0808">Transferase</keyword>
<comment type="pathway">
    <text evidence="2">Carbohydrate metabolism; hexose metabolism.</text>
</comment>
<evidence type="ECO:0000256" key="5">
    <source>
        <dbReference type="ARBA" id="ARBA00022741"/>
    </source>
</evidence>
<dbReference type="GO" id="GO:0005829">
    <property type="term" value="C:cytosol"/>
    <property type="evidence" value="ECO:0007669"/>
    <property type="project" value="TreeGrafter"/>
</dbReference>
<name>A0A9P0HUD4_NEZVI</name>
<evidence type="ECO:0000256" key="8">
    <source>
        <dbReference type="ARBA" id="ARBA00023152"/>
    </source>
</evidence>
<dbReference type="InterPro" id="IPR022673">
    <property type="entry name" value="Hexokinase_C"/>
</dbReference>
<dbReference type="GO" id="GO:0004340">
    <property type="term" value="F:glucokinase activity"/>
    <property type="evidence" value="ECO:0007669"/>
    <property type="project" value="TreeGrafter"/>
</dbReference>
<comment type="similarity">
    <text evidence="3 12">Belongs to the hexokinase family.</text>
</comment>
<dbReference type="InterPro" id="IPR043129">
    <property type="entry name" value="ATPase_NBD"/>
</dbReference>
<dbReference type="PANTHER" id="PTHR19443">
    <property type="entry name" value="HEXOKINASE"/>
    <property type="match status" value="1"/>
</dbReference>
<dbReference type="GO" id="GO:0005739">
    <property type="term" value="C:mitochondrion"/>
    <property type="evidence" value="ECO:0007669"/>
    <property type="project" value="TreeGrafter"/>
</dbReference>
<dbReference type="Pfam" id="PF03727">
    <property type="entry name" value="Hexokinase_2"/>
    <property type="match status" value="1"/>
</dbReference>
<evidence type="ECO:0000256" key="4">
    <source>
        <dbReference type="ARBA" id="ARBA00022679"/>
    </source>
</evidence>
<dbReference type="GO" id="GO:0005524">
    <property type="term" value="F:ATP binding"/>
    <property type="evidence" value="ECO:0007669"/>
    <property type="project" value="UniProtKB-UniRule"/>
</dbReference>
<sequence length="470" mass="52392">MPELIDVEKAIKRHKLTQLKLSDPEKENKVRDILSCLDLTPDQIFAVAKIFSDFLVKGLRYDGTSPFNMQNTFVFQGLKGNESGTYFALDLGGTNFRVLLVELKNGQIVREEVSNYDVPDHIRVGPGVDLFEFLAKNLAEFAKKHGVDKEKIPLGFTFSFPTVQSALDSSCLQTWIGLYNASGVVGQDVVKMLNEAIRKVSDLDVPVVAVLNDTAGVLIRGSLIDSDTAISLILGTGSNACYFEKTECIPNWKGEEKEVILNIEWGPFSDNGRADIVKTKYDHLVDKESLHPNVFSFEKLVGGEFFGKLVRAVLLDLANQGLVFDGRISENLENSEGFQSSYISEIEEDNLQNCTKNTKRILVNELGIDWCSEDDIMVLKYICELVSIRMSLLISMGLSEVIKRMDRKRITIAVDGSVYKYHPRIHNYLMDFISTLIDHKTEIKIILAEDGSGLGAACIAAIACKQNKKS</sequence>
<keyword evidence="6 12" id="KW-0418">Kinase</keyword>
<reference evidence="15" key="1">
    <citation type="submission" date="2022-01" db="EMBL/GenBank/DDBJ databases">
        <authorList>
            <person name="King R."/>
        </authorList>
    </citation>
    <scope>NUCLEOTIDE SEQUENCE</scope>
</reference>
<dbReference type="EC" id="2.7.1.-" evidence="12"/>
<dbReference type="Pfam" id="PF00349">
    <property type="entry name" value="Hexokinase_1"/>
    <property type="match status" value="1"/>
</dbReference>
<dbReference type="PROSITE" id="PS51748">
    <property type="entry name" value="HEXOKINASE_2"/>
    <property type="match status" value="1"/>
</dbReference>
<dbReference type="InterPro" id="IPR001312">
    <property type="entry name" value="Hexokinase"/>
</dbReference>
<dbReference type="SUPFAM" id="SSF53067">
    <property type="entry name" value="Actin-like ATPase domain"/>
    <property type="match status" value="2"/>
</dbReference>
<evidence type="ECO:0000256" key="2">
    <source>
        <dbReference type="ARBA" id="ARBA00005028"/>
    </source>
</evidence>
<evidence type="ECO:0000259" key="14">
    <source>
        <dbReference type="Pfam" id="PF03727"/>
    </source>
</evidence>
<evidence type="ECO:0000256" key="10">
    <source>
        <dbReference type="ARBA" id="ARBA00047905"/>
    </source>
</evidence>
<evidence type="ECO:0000313" key="15">
    <source>
        <dbReference type="EMBL" id="CAH1408364.1"/>
    </source>
</evidence>
<dbReference type="GO" id="GO:0001678">
    <property type="term" value="P:intracellular glucose homeostasis"/>
    <property type="evidence" value="ECO:0007669"/>
    <property type="project" value="InterPro"/>
</dbReference>
<dbReference type="Proteomes" id="UP001152798">
    <property type="component" value="Chromosome 7"/>
</dbReference>
<dbReference type="Gene3D" id="3.40.367.20">
    <property type="match status" value="1"/>
</dbReference>
<evidence type="ECO:0000256" key="1">
    <source>
        <dbReference type="ARBA" id="ARBA00004888"/>
    </source>
</evidence>
<keyword evidence="5 12" id="KW-0547">Nucleotide-binding</keyword>
<comment type="catalytic activity">
    <reaction evidence="10">
        <text>D-fructose + ATP = D-fructose 6-phosphate + ADP + H(+)</text>
        <dbReference type="Rhea" id="RHEA:16125"/>
        <dbReference type="ChEBI" id="CHEBI:15378"/>
        <dbReference type="ChEBI" id="CHEBI:30616"/>
        <dbReference type="ChEBI" id="CHEBI:37721"/>
        <dbReference type="ChEBI" id="CHEBI:61527"/>
        <dbReference type="ChEBI" id="CHEBI:456216"/>
        <dbReference type="EC" id="2.7.1.1"/>
    </reaction>
    <physiologicalReaction direction="left-to-right" evidence="10">
        <dbReference type="Rhea" id="RHEA:16126"/>
    </physiologicalReaction>
</comment>
<feature type="domain" description="Hexokinase N-terminal" evidence="13">
    <location>
        <begin position="30"/>
        <end position="221"/>
    </location>
</feature>
<comment type="catalytic activity">
    <reaction evidence="11">
        <text>D-glucose + ATP = D-glucose 6-phosphate + ADP + H(+)</text>
        <dbReference type="Rhea" id="RHEA:17825"/>
        <dbReference type="ChEBI" id="CHEBI:4167"/>
        <dbReference type="ChEBI" id="CHEBI:15378"/>
        <dbReference type="ChEBI" id="CHEBI:30616"/>
        <dbReference type="ChEBI" id="CHEBI:61548"/>
        <dbReference type="ChEBI" id="CHEBI:456216"/>
        <dbReference type="EC" id="2.7.1.1"/>
    </reaction>
    <physiologicalReaction direction="left-to-right" evidence="11">
        <dbReference type="Rhea" id="RHEA:17826"/>
    </physiologicalReaction>
</comment>
<keyword evidence="7 12" id="KW-0067">ATP-binding</keyword>
<dbReference type="InterPro" id="IPR022672">
    <property type="entry name" value="Hexokinase_N"/>
</dbReference>
<dbReference type="OrthoDB" id="419537at2759"/>
<keyword evidence="16" id="KW-1185">Reference proteome</keyword>
<dbReference type="GO" id="GO:0005536">
    <property type="term" value="F:D-glucose binding"/>
    <property type="evidence" value="ECO:0007669"/>
    <property type="project" value="InterPro"/>
</dbReference>
<evidence type="ECO:0000256" key="7">
    <source>
        <dbReference type="ARBA" id="ARBA00022840"/>
    </source>
</evidence>
<evidence type="ECO:0000256" key="11">
    <source>
        <dbReference type="ARBA" id="ARBA00048160"/>
    </source>
</evidence>
<evidence type="ECO:0000256" key="9">
    <source>
        <dbReference type="ARBA" id="ARBA00044613"/>
    </source>
</evidence>
<comment type="pathway">
    <text evidence="1">Carbohydrate degradation; glycolysis; D-glyceraldehyde 3-phosphate and glycerone phosphate from D-glucose: step 1/4.</text>
</comment>
<evidence type="ECO:0000256" key="12">
    <source>
        <dbReference type="RuleBase" id="RU362007"/>
    </source>
</evidence>
<proteinExistence type="inferred from homology"/>
<gene>
    <name evidence="15" type="ORF">NEZAVI_LOCUS15912</name>
</gene>
<dbReference type="Gene3D" id="3.30.420.40">
    <property type="match status" value="1"/>
</dbReference>
<dbReference type="PRINTS" id="PR00475">
    <property type="entry name" value="HEXOKINASE"/>
</dbReference>
<evidence type="ECO:0000259" key="13">
    <source>
        <dbReference type="Pfam" id="PF00349"/>
    </source>
</evidence>
<feature type="domain" description="Hexokinase C-terminal" evidence="14">
    <location>
        <begin position="230"/>
        <end position="462"/>
    </location>
</feature>
<evidence type="ECO:0000256" key="3">
    <source>
        <dbReference type="ARBA" id="ARBA00009225"/>
    </source>
</evidence>
<accession>A0A9P0HUD4</accession>
<dbReference type="FunFam" id="3.40.367.20:FF:000020">
    <property type="entry name" value="Hexokinase-1"/>
    <property type="match status" value="1"/>
</dbReference>
<dbReference type="GO" id="GO:0008865">
    <property type="term" value="F:fructokinase activity"/>
    <property type="evidence" value="ECO:0007669"/>
    <property type="project" value="TreeGrafter"/>
</dbReference>
<comment type="catalytic activity">
    <reaction evidence="9">
        <text>a D-hexose + ATP = a D-hexose 6-phosphate + ADP + H(+)</text>
        <dbReference type="Rhea" id="RHEA:22740"/>
        <dbReference type="ChEBI" id="CHEBI:4194"/>
        <dbReference type="ChEBI" id="CHEBI:15378"/>
        <dbReference type="ChEBI" id="CHEBI:30616"/>
        <dbReference type="ChEBI" id="CHEBI:229467"/>
        <dbReference type="ChEBI" id="CHEBI:456216"/>
        <dbReference type="EC" id="2.7.1.1"/>
    </reaction>
    <physiologicalReaction direction="left-to-right" evidence="9">
        <dbReference type="Rhea" id="RHEA:22741"/>
    </physiologicalReaction>
</comment>
<dbReference type="FunFam" id="3.30.420.40:FF:000805">
    <property type="entry name" value="Hexokinase-2"/>
    <property type="match status" value="1"/>
</dbReference>
<dbReference type="AlphaFoldDB" id="A0A9P0HUD4"/>
<dbReference type="EMBL" id="OV725083">
    <property type="protein sequence ID" value="CAH1408364.1"/>
    <property type="molecule type" value="Genomic_DNA"/>
</dbReference>
<dbReference type="PANTHER" id="PTHR19443:SF54">
    <property type="entry name" value="PHOSPHOTRANSFERASE"/>
    <property type="match status" value="1"/>
</dbReference>
<keyword evidence="8 12" id="KW-0324">Glycolysis</keyword>
<evidence type="ECO:0000313" key="16">
    <source>
        <dbReference type="Proteomes" id="UP001152798"/>
    </source>
</evidence>